<organism evidence="1 2">
    <name type="scientific">Pholiota conissans</name>
    <dbReference type="NCBI Taxonomy" id="109636"/>
    <lineage>
        <taxon>Eukaryota</taxon>
        <taxon>Fungi</taxon>
        <taxon>Dikarya</taxon>
        <taxon>Basidiomycota</taxon>
        <taxon>Agaricomycotina</taxon>
        <taxon>Agaricomycetes</taxon>
        <taxon>Agaricomycetidae</taxon>
        <taxon>Agaricales</taxon>
        <taxon>Agaricineae</taxon>
        <taxon>Strophariaceae</taxon>
        <taxon>Pholiota</taxon>
    </lineage>
</organism>
<proteinExistence type="predicted"/>
<protein>
    <submittedName>
        <fullName evidence="1">Uncharacterized protein</fullName>
    </submittedName>
</protein>
<name>A0A9P6CWZ4_9AGAR</name>
<dbReference type="Proteomes" id="UP000807469">
    <property type="component" value="Unassembled WGS sequence"/>
</dbReference>
<comment type="caution">
    <text evidence="1">The sequence shown here is derived from an EMBL/GenBank/DDBJ whole genome shotgun (WGS) entry which is preliminary data.</text>
</comment>
<dbReference type="AlphaFoldDB" id="A0A9P6CWZ4"/>
<reference evidence="1" key="1">
    <citation type="submission" date="2020-11" db="EMBL/GenBank/DDBJ databases">
        <authorList>
            <consortium name="DOE Joint Genome Institute"/>
            <person name="Ahrendt S."/>
            <person name="Riley R."/>
            <person name="Andreopoulos W."/>
            <person name="Labutti K."/>
            <person name="Pangilinan J."/>
            <person name="Ruiz-Duenas F.J."/>
            <person name="Barrasa J.M."/>
            <person name="Sanchez-Garcia M."/>
            <person name="Camarero S."/>
            <person name="Miyauchi S."/>
            <person name="Serrano A."/>
            <person name="Linde D."/>
            <person name="Babiker R."/>
            <person name="Drula E."/>
            <person name="Ayuso-Fernandez I."/>
            <person name="Pacheco R."/>
            <person name="Padilla G."/>
            <person name="Ferreira P."/>
            <person name="Barriuso J."/>
            <person name="Kellner H."/>
            <person name="Castanera R."/>
            <person name="Alfaro M."/>
            <person name="Ramirez L."/>
            <person name="Pisabarro A.G."/>
            <person name="Kuo A."/>
            <person name="Tritt A."/>
            <person name="Lipzen A."/>
            <person name="He G."/>
            <person name="Yan M."/>
            <person name="Ng V."/>
            <person name="Cullen D."/>
            <person name="Martin F."/>
            <person name="Rosso M.-N."/>
            <person name="Henrissat B."/>
            <person name="Hibbett D."/>
            <person name="Martinez A.T."/>
            <person name="Grigoriev I.V."/>
        </authorList>
    </citation>
    <scope>NUCLEOTIDE SEQUENCE</scope>
    <source>
        <strain evidence="1">CIRM-BRFM 674</strain>
    </source>
</reference>
<keyword evidence="2" id="KW-1185">Reference proteome</keyword>
<evidence type="ECO:0000313" key="2">
    <source>
        <dbReference type="Proteomes" id="UP000807469"/>
    </source>
</evidence>
<gene>
    <name evidence="1" type="ORF">BDN70DRAFT_190926</name>
</gene>
<dbReference type="EMBL" id="MU155306">
    <property type="protein sequence ID" value="KAF9476125.1"/>
    <property type="molecule type" value="Genomic_DNA"/>
</dbReference>
<sequence length="128" mass="14892">MPRLYAQDELQRAVLCFVACATGALVLCQAQCWLIIENQVHHVCSIARISERALVFKFWVNIFVQVLQEFLTRRRCIAIVAFIVDLPTDQPVDKRDIMLVTICLRRTYPSMWEVYIWIHAILNIRGAT</sequence>
<evidence type="ECO:0000313" key="1">
    <source>
        <dbReference type="EMBL" id="KAF9476125.1"/>
    </source>
</evidence>
<accession>A0A9P6CWZ4</accession>